<evidence type="ECO:0000256" key="1">
    <source>
        <dbReference type="SAM" id="Phobius"/>
    </source>
</evidence>
<name>A0A0U4WWA5_9MICO</name>
<dbReference type="KEGG" id="malk:MalAC0309_1230"/>
<organism evidence="2 3">
    <name type="scientific">Microcella alkaliphila</name>
    <dbReference type="NCBI Taxonomy" id="279828"/>
    <lineage>
        <taxon>Bacteria</taxon>
        <taxon>Bacillati</taxon>
        <taxon>Actinomycetota</taxon>
        <taxon>Actinomycetes</taxon>
        <taxon>Micrococcales</taxon>
        <taxon>Microbacteriaceae</taxon>
        <taxon>Microcella</taxon>
    </lineage>
</organism>
<keyword evidence="1" id="KW-0472">Membrane</keyword>
<evidence type="ECO:0008006" key="4">
    <source>
        <dbReference type="Google" id="ProtNLM"/>
    </source>
</evidence>
<dbReference type="InterPro" id="IPR009732">
    <property type="entry name" value="DUF1304"/>
</dbReference>
<keyword evidence="1" id="KW-1133">Transmembrane helix</keyword>
<reference evidence="3" key="1">
    <citation type="submission" date="2015-12" db="EMBL/GenBank/DDBJ databases">
        <authorList>
            <person name="Shamseldin A."/>
            <person name="Moawad H."/>
            <person name="Abd El-Rahim W.M."/>
            <person name="Sadowsky M.J."/>
        </authorList>
    </citation>
    <scope>NUCLEOTIDE SEQUENCE [LARGE SCALE GENOMIC DNA]</scope>
    <source>
        <strain evidence="3">JAM AC0309</strain>
    </source>
</reference>
<proteinExistence type="predicted"/>
<dbReference type="AlphaFoldDB" id="A0A0U4WWA5"/>
<sequence length="133" mass="13345">MLIAALALLGFGVLFHGAAFVLESLLWGRPVTRRLFGVRGDDAVAATRLLAVNQGIYNLVLAAITTTGLVLLIGDASSIVGATLALAGGAAMTVAGLTLLVIARRAWQAALVQAAPPALGCALLITSLATAGV</sequence>
<dbReference type="RefSeq" id="WP_096421217.1">
    <property type="nucleotide sequence ID" value="NZ_AP017315.1"/>
</dbReference>
<feature type="transmembrane region" description="Helical" evidence="1">
    <location>
        <begin position="110"/>
        <end position="131"/>
    </location>
</feature>
<protein>
    <recommendedName>
        <fullName evidence="4">DUF1304 domain-containing protein</fullName>
    </recommendedName>
</protein>
<reference evidence="2 3" key="2">
    <citation type="submission" date="2016-01" db="EMBL/GenBank/DDBJ databases">
        <title>Microcella alkaliphila JAM AC0309 whole genome shotgun sequence.</title>
        <authorList>
            <person name="Kurata A."/>
            <person name="Hirose Y."/>
            <person name="Kishimoto N."/>
            <person name="Kobayashi T."/>
        </authorList>
    </citation>
    <scope>NUCLEOTIDE SEQUENCE [LARGE SCALE GENOMIC DNA]</scope>
    <source>
        <strain evidence="2 3">JAM AC0309</strain>
    </source>
</reference>
<dbReference type="EMBL" id="AP017315">
    <property type="protein sequence ID" value="BAU32087.1"/>
    <property type="molecule type" value="Genomic_DNA"/>
</dbReference>
<accession>A0A0U4WWA5</accession>
<gene>
    <name evidence="2" type="ORF">MalAC0309_1230</name>
</gene>
<feature type="transmembrane region" description="Helical" evidence="1">
    <location>
        <begin position="79"/>
        <end position="103"/>
    </location>
</feature>
<evidence type="ECO:0000313" key="3">
    <source>
        <dbReference type="Proteomes" id="UP000218965"/>
    </source>
</evidence>
<feature type="transmembrane region" description="Helical" evidence="1">
    <location>
        <begin position="6"/>
        <end position="28"/>
    </location>
</feature>
<evidence type="ECO:0000313" key="2">
    <source>
        <dbReference type="EMBL" id="BAU32087.1"/>
    </source>
</evidence>
<dbReference type="OrthoDB" id="9803832at2"/>
<feature type="transmembrane region" description="Helical" evidence="1">
    <location>
        <begin position="49"/>
        <end position="73"/>
    </location>
</feature>
<keyword evidence="1" id="KW-0812">Transmembrane</keyword>
<dbReference type="Pfam" id="PF06993">
    <property type="entry name" value="DUF1304"/>
    <property type="match status" value="1"/>
</dbReference>
<dbReference type="Proteomes" id="UP000218965">
    <property type="component" value="Chromosome"/>
</dbReference>